<accession>A0A1A8XCZ4</accession>
<reference evidence="8 9" key="1">
    <citation type="submission" date="2016-06" db="EMBL/GenBank/DDBJ databases">
        <authorList>
            <person name="Kjaerup R.B."/>
            <person name="Dalgaard T.S."/>
            <person name="Juul-Madsen H.R."/>
        </authorList>
    </citation>
    <scope>NUCLEOTIDE SEQUENCE [LARGE SCALE GENOMIC DNA]</scope>
    <source>
        <strain evidence="8">3</strain>
    </source>
</reference>
<protein>
    <submittedName>
        <fullName evidence="8">Cobalt transport protein</fullName>
    </submittedName>
</protein>
<dbReference type="Pfam" id="PF02361">
    <property type="entry name" value="CbiQ"/>
    <property type="match status" value="1"/>
</dbReference>
<dbReference type="PANTHER" id="PTHR43723">
    <property type="entry name" value="COBALT TRANSPORT PROTEIN CBIQ"/>
    <property type="match status" value="1"/>
</dbReference>
<evidence type="ECO:0000256" key="3">
    <source>
        <dbReference type="ARBA" id="ARBA00022475"/>
    </source>
</evidence>
<evidence type="ECO:0000256" key="4">
    <source>
        <dbReference type="ARBA" id="ARBA00022692"/>
    </source>
</evidence>
<name>A0A1A8XCZ4_9PROT</name>
<keyword evidence="6 7" id="KW-0472">Membrane</keyword>
<evidence type="ECO:0000256" key="1">
    <source>
        <dbReference type="ARBA" id="ARBA00004651"/>
    </source>
</evidence>
<organism evidence="8 9">
    <name type="scientific">Candidatus Accumulibacter aalborgensis</name>
    <dbReference type="NCBI Taxonomy" id="1860102"/>
    <lineage>
        <taxon>Bacteria</taxon>
        <taxon>Pseudomonadati</taxon>
        <taxon>Pseudomonadota</taxon>
        <taxon>Betaproteobacteria</taxon>
        <taxon>Candidatus Accumulibacter</taxon>
    </lineage>
</organism>
<feature type="transmembrane region" description="Helical" evidence="7">
    <location>
        <begin position="62"/>
        <end position="84"/>
    </location>
</feature>
<gene>
    <name evidence="8" type="ORF">ACCAA_10037</name>
</gene>
<keyword evidence="4 7" id="KW-0812">Transmembrane</keyword>
<evidence type="ECO:0000313" key="8">
    <source>
        <dbReference type="EMBL" id="SBT03084.1"/>
    </source>
</evidence>
<dbReference type="InterPro" id="IPR012809">
    <property type="entry name" value="ECF_CbiQ"/>
</dbReference>
<evidence type="ECO:0000256" key="6">
    <source>
        <dbReference type="ARBA" id="ARBA00023136"/>
    </source>
</evidence>
<dbReference type="AlphaFoldDB" id="A0A1A8XCZ4"/>
<dbReference type="NCBIfam" id="TIGR02454">
    <property type="entry name" value="ECF_T_CbiQ"/>
    <property type="match status" value="1"/>
</dbReference>
<evidence type="ECO:0000256" key="2">
    <source>
        <dbReference type="ARBA" id="ARBA00008564"/>
    </source>
</evidence>
<comment type="similarity">
    <text evidence="2">Belongs to the CbiQ family.</text>
</comment>
<proteinExistence type="inferred from homology"/>
<dbReference type="GO" id="GO:0006824">
    <property type="term" value="P:cobalt ion transport"/>
    <property type="evidence" value="ECO:0007669"/>
    <property type="project" value="InterPro"/>
</dbReference>
<keyword evidence="9" id="KW-1185">Reference proteome</keyword>
<evidence type="ECO:0000313" key="9">
    <source>
        <dbReference type="Proteomes" id="UP000199169"/>
    </source>
</evidence>
<keyword evidence="3" id="KW-1003">Cell membrane</keyword>
<dbReference type="STRING" id="1860102.ACCAA_10037"/>
<sequence length="248" mass="25864">MLIEQSAYANRWRKASPAAKGIFALGGFCAAFAAGAPAAAVVVALLIAAATLAGAGIPSGRYLRAVTPAFFFLGISCLSLAFSLRLDDGTGELSLALTPSGMQKVAEVSARSIAALTALLFLVLTTPLTDLIALFRRLKTPEVLLEIMVLCYRMLFVLSAAVHDTLSAQSARLGYATPRLAIRSLGGLAANLTLQVWQRAHALHMAAQARNNDGPLRFLEPVFANSGRDAIIATAAGSALVALAVGWS</sequence>
<dbReference type="CDD" id="cd16914">
    <property type="entry name" value="EcfT"/>
    <property type="match status" value="1"/>
</dbReference>
<dbReference type="PANTHER" id="PTHR43723:SF1">
    <property type="entry name" value="COBALT TRANSPORT PROTEIN CBIQ"/>
    <property type="match status" value="1"/>
</dbReference>
<dbReference type="InterPro" id="IPR052770">
    <property type="entry name" value="Cobalt_transport_CbiQ"/>
</dbReference>
<dbReference type="InterPro" id="IPR003339">
    <property type="entry name" value="ABC/ECF_trnsptr_transmembrane"/>
</dbReference>
<feature type="transmembrane region" description="Helical" evidence="7">
    <location>
        <begin position="113"/>
        <end position="136"/>
    </location>
</feature>
<dbReference type="EMBL" id="FLQX01000001">
    <property type="protein sequence ID" value="SBT03084.1"/>
    <property type="molecule type" value="Genomic_DNA"/>
</dbReference>
<feature type="transmembrane region" description="Helical" evidence="7">
    <location>
        <begin position="22"/>
        <end position="50"/>
    </location>
</feature>
<dbReference type="RefSeq" id="WP_186405230.1">
    <property type="nucleotide sequence ID" value="NZ_FLQX01000001.1"/>
</dbReference>
<comment type="subcellular location">
    <subcellularLocation>
        <location evidence="1">Cell membrane</location>
        <topology evidence="1">Multi-pass membrane protein</topology>
    </subcellularLocation>
</comment>
<keyword evidence="5 7" id="KW-1133">Transmembrane helix</keyword>
<dbReference type="Proteomes" id="UP000199169">
    <property type="component" value="Unassembled WGS sequence"/>
</dbReference>
<dbReference type="GO" id="GO:0043190">
    <property type="term" value="C:ATP-binding cassette (ABC) transporter complex"/>
    <property type="evidence" value="ECO:0007669"/>
    <property type="project" value="InterPro"/>
</dbReference>
<evidence type="ECO:0000256" key="5">
    <source>
        <dbReference type="ARBA" id="ARBA00022989"/>
    </source>
</evidence>
<evidence type="ECO:0000256" key="7">
    <source>
        <dbReference type="SAM" id="Phobius"/>
    </source>
</evidence>